<evidence type="ECO:0000313" key="4">
    <source>
        <dbReference type="EMBL" id="MFC5722579.1"/>
    </source>
</evidence>
<feature type="transmembrane region" description="Helical" evidence="2">
    <location>
        <begin position="32"/>
        <end position="49"/>
    </location>
</feature>
<dbReference type="RefSeq" id="WP_390318139.1">
    <property type="nucleotide sequence ID" value="NZ_JBHSPB010000012.1"/>
</dbReference>
<keyword evidence="2" id="KW-1133">Transmembrane helix</keyword>
<feature type="transmembrane region" description="Helical" evidence="2">
    <location>
        <begin position="155"/>
        <end position="174"/>
    </location>
</feature>
<dbReference type="InterPro" id="IPR050879">
    <property type="entry name" value="Acyltransferase_3"/>
</dbReference>
<feature type="transmembrane region" description="Helical" evidence="2">
    <location>
        <begin position="181"/>
        <end position="197"/>
    </location>
</feature>
<sequence>MHSTLPAQQERPVRTCPPEGARRPGRLAALDGLRLLAALMVVAYHYLAFDSGAWPRPPREAFPHAHLPAAYGWLGVQLFFLISGFVICMTCWDRSPGQFALSRVRRLFPLYWFAVPAVALVATLWPSVGGVPRPRDVAVNLTMLQAPLGVEAVDGVYWTLWVELRFYLLIALLARKGLTHGRAVGFCVLWALGAALATATDDALLRELLLPRHCWYFIAGTAFYLMHRFGPNLVLWIVTGGCFLVAQHQLPTLQSHAEGHLGHRVPHWPAALLVTLFFLALAAVALGWTRTVRWRWLTVAGALTYPLYLLHERIGWTVIKHADGLLPRSALVAALVAGMLSASWLAHRFVERPLAAALGRGLRQAGAAVRTG</sequence>
<keyword evidence="4" id="KW-0808">Transferase</keyword>
<feature type="transmembrane region" description="Helical" evidence="2">
    <location>
        <begin position="330"/>
        <end position="350"/>
    </location>
</feature>
<keyword evidence="5" id="KW-1185">Reference proteome</keyword>
<feature type="domain" description="Acyltransferase 3" evidence="3">
    <location>
        <begin position="28"/>
        <end position="346"/>
    </location>
</feature>
<evidence type="ECO:0000259" key="3">
    <source>
        <dbReference type="Pfam" id="PF01757"/>
    </source>
</evidence>
<feature type="transmembrane region" description="Helical" evidence="2">
    <location>
        <begin position="209"/>
        <end position="226"/>
    </location>
</feature>
<organism evidence="4 5">
    <name type="scientific">Streptomyces gamaensis</name>
    <dbReference type="NCBI Taxonomy" id="1763542"/>
    <lineage>
        <taxon>Bacteria</taxon>
        <taxon>Bacillati</taxon>
        <taxon>Actinomycetota</taxon>
        <taxon>Actinomycetes</taxon>
        <taxon>Kitasatosporales</taxon>
        <taxon>Streptomycetaceae</taxon>
        <taxon>Streptomyces</taxon>
    </lineage>
</organism>
<dbReference type="EC" id="2.3.-.-" evidence="4"/>
<comment type="caution">
    <text evidence="4">The sequence shown here is derived from an EMBL/GenBank/DDBJ whole genome shotgun (WGS) entry which is preliminary data.</text>
</comment>
<dbReference type="PANTHER" id="PTHR23028">
    <property type="entry name" value="ACETYLTRANSFERASE"/>
    <property type="match status" value="1"/>
</dbReference>
<keyword evidence="2" id="KW-0472">Membrane</keyword>
<feature type="transmembrane region" description="Helical" evidence="2">
    <location>
        <begin position="294"/>
        <end position="310"/>
    </location>
</feature>
<evidence type="ECO:0000256" key="1">
    <source>
        <dbReference type="SAM" id="MobiDB-lite"/>
    </source>
</evidence>
<evidence type="ECO:0000256" key="2">
    <source>
        <dbReference type="SAM" id="Phobius"/>
    </source>
</evidence>
<dbReference type="GO" id="GO:0016746">
    <property type="term" value="F:acyltransferase activity"/>
    <property type="evidence" value="ECO:0007669"/>
    <property type="project" value="UniProtKB-KW"/>
</dbReference>
<protein>
    <submittedName>
        <fullName evidence="4">Acyltransferase family protein</fullName>
        <ecNumber evidence="4">2.3.-.-</ecNumber>
    </submittedName>
</protein>
<gene>
    <name evidence="4" type="ORF">ACFP1Z_20635</name>
</gene>
<reference evidence="5" key="1">
    <citation type="journal article" date="2019" name="Int. J. Syst. Evol. Microbiol.">
        <title>The Global Catalogue of Microorganisms (GCM) 10K type strain sequencing project: providing services to taxonomists for standard genome sequencing and annotation.</title>
        <authorList>
            <consortium name="The Broad Institute Genomics Platform"/>
            <consortium name="The Broad Institute Genome Sequencing Center for Infectious Disease"/>
            <person name="Wu L."/>
            <person name="Ma J."/>
        </authorList>
    </citation>
    <scope>NUCLEOTIDE SEQUENCE [LARGE SCALE GENOMIC DNA]</scope>
    <source>
        <strain evidence="5">CGMCC 4.7304</strain>
    </source>
</reference>
<keyword evidence="2" id="KW-0812">Transmembrane</keyword>
<keyword evidence="4" id="KW-0012">Acyltransferase</keyword>
<feature type="transmembrane region" description="Helical" evidence="2">
    <location>
        <begin position="233"/>
        <end position="250"/>
    </location>
</feature>
<feature type="transmembrane region" description="Helical" evidence="2">
    <location>
        <begin position="69"/>
        <end position="89"/>
    </location>
</feature>
<dbReference type="InterPro" id="IPR002656">
    <property type="entry name" value="Acyl_transf_3_dom"/>
</dbReference>
<dbReference type="Pfam" id="PF01757">
    <property type="entry name" value="Acyl_transf_3"/>
    <property type="match status" value="1"/>
</dbReference>
<feature type="region of interest" description="Disordered" evidence="1">
    <location>
        <begin position="1"/>
        <end position="20"/>
    </location>
</feature>
<evidence type="ECO:0000313" key="5">
    <source>
        <dbReference type="Proteomes" id="UP001596083"/>
    </source>
</evidence>
<dbReference type="EMBL" id="JBHSPB010000012">
    <property type="protein sequence ID" value="MFC5722579.1"/>
    <property type="molecule type" value="Genomic_DNA"/>
</dbReference>
<accession>A0ABW0Z194</accession>
<feature type="transmembrane region" description="Helical" evidence="2">
    <location>
        <begin position="270"/>
        <end position="287"/>
    </location>
</feature>
<dbReference type="Proteomes" id="UP001596083">
    <property type="component" value="Unassembled WGS sequence"/>
</dbReference>
<feature type="transmembrane region" description="Helical" evidence="2">
    <location>
        <begin position="110"/>
        <end position="128"/>
    </location>
</feature>
<name>A0ABW0Z194_9ACTN</name>
<dbReference type="PANTHER" id="PTHR23028:SF53">
    <property type="entry name" value="ACYL_TRANSF_3 DOMAIN-CONTAINING PROTEIN"/>
    <property type="match status" value="1"/>
</dbReference>
<proteinExistence type="predicted"/>